<reference evidence="1 2" key="1">
    <citation type="submission" date="2008-12" db="EMBL/GenBank/DDBJ databases">
        <authorList>
            <person name="Fulton L."/>
            <person name="Clifton S."/>
            <person name="Fulton B."/>
            <person name="Xu J."/>
            <person name="Minx P."/>
            <person name="Pepin K.H."/>
            <person name="Johnson M."/>
            <person name="Bhonagiri V."/>
            <person name="Nash W.E."/>
            <person name="Mardis E.R."/>
            <person name="Wilson R.K."/>
        </authorList>
    </citation>
    <scope>NUCLEOTIDE SEQUENCE [LARGE SCALE GENOMIC DNA]</scope>
    <source>
        <strain evidence="1 2">DSM 12042</strain>
    </source>
</reference>
<sequence>MIEKQKAAGVYGSFHLDWKPRKPFIFSGRSRRSAIRMPAEQKIAY</sequence>
<protein>
    <submittedName>
        <fullName evidence="1">Uncharacterized protein</fullName>
    </submittedName>
</protein>
<dbReference type="STRING" id="545696.HOLDEFILI_02696"/>
<dbReference type="HOGENOM" id="CLU_3200723_0_0_9"/>
<evidence type="ECO:0000313" key="1">
    <source>
        <dbReference type="EMBL" id="EEF67151.1"/>
    </source>
</evidence>
<dbReference type="Proteomes" id="UP000005950">
    <property type="component" value="Unassembled WGS sequence"/>
</dbReference>
<accession>B9YA39</accession>
<gene>
    <name evidence="1" type="ORF">HOLDEFILI_02696</name>
</gene>
<evidence type="ECO:0000313" key="2">
    <source>
        <dbReference type="Proteomes" id="UP000005950"/>
    </source>
</evidence>
<comment type="caution">
    <text evidence="1">The sequence shown here is derived from an EMBL/GenBank/DDBJ whole genome shotgun (WGS) entry which is preliminary data.</text>
</comment>
<proteinExistence type="predicted"/>
<dbReference type="AlphaFoldDB" id="B9YA39"/>
<organism evidence="1 2">
    <name type="scientific">Holdemania filiformis DSM 12042</name>
    <dbReference type="NCBI Taxonomy" id="545696"/>
    <lineage>
        <taxon>Bacteria</taxon>
        <taxon>Bacillati</taxon>
        <taxon>Bacillota</taxon>
        <taxon>Erysipelotrichia</taxon>
        <taxon>Erysipelotrichales</taxon>
        <taxon>Erysipelotrichaceae</taxon>
        <taxon>Holdemania</taxon>
    </lineage>
</organism>
<dbReference type="EMBL" id="ACCF01000164">
    <property type="protein sequence ID" value="EEF67151.1"/>
    <property type="molecule type" value="Genomic_DNA"/>
</dbReference>
<reference evidence="1 2" key="2">
    <citation type="submission" date="2009-02" db="EMBL/GenBank/DDBJ databases">
        <title>Draft genome sequence of Holdemania filiformis DSM 12042.</title>
        <authorList>
            <person name="Sudarsanam P."/>
            <person name="Ley R."/>
            <person name="Guruge J."/>
            <person name="Turnbaugh P.J."/>
            <person name="Mahowald M."/>
            <person name="Liep D."/>
            <person name="Gordon J."/>
        </authorList>
    </citation>
    <scope>NUCLEOTIDE SEQUENCE [LARGE SCALE GENOMIC DNA]</scope>
    <source>
        <strain evidence="1 2">DSM 12042</strain>
    </source>
</reference>
<name>B9YA39_9FIRM</name>